<proteinExistence type="predicted"/>
<accession>A0A0P0YJT0</accession>
<evidence type="ECO:0000313" key="1">
    <source>
        <dbReference type="EMBL" id="BAT21083.1"/>
    </source>
</evidence>
<reference evidence="1" key="1">
    <citation type="submission" date="2015-09" db="EMBL/GenBank/DDBJ databases">
        <title>Genome sequence of a novel avian rotavirus A strain detected from common gulls in Japan.</title>
        <authorList>
            <person name="Ito N."/>
        </authorList>
    </citation>
    <scope>NUCLEOTIDE SEQUENCE [LARGE SCALE GENOMIC DNA]</scope>
    <source>
        <strain evidence="1">RVA/CommonGull-wt/JPN/Ho374/2013/G28P[39]</strain>
    </source>
</reference>
<name>A0A0P0YJT0_9REOV</name>
<dbReference type="Proteomes" id="UP000166193">
    <property type="component" value="Genome"/>
</dbReference>
<organism evidence="1">
    <name type="scientific">Rotavirus A</name>
    <dbReference type="NCBI Taxonomy" id="28875"/>
    <lineage>
        <taxon>Viruses</taxon>
        <taxon>Riboviria</taxon>
        <taxon>Orthornavirae</taxon>
        <taxon>Duplornaviricota</taxon>
        <taxon>Resentoviricetes</taxon>
        <taxon>Reovirales</taxon>
        <taxon>Sedoreoviridae</taxon>
        <taxon>Rotavirus</taxon>
        <taxon>Rotavirus alphagastroenteritidis</taxon>
    </lineage>
</organism>
<protein>
    <submittedName>
        <fullName evidence="1">NSP1 protein</fullName>
    </submittedName>
</protein>
<sequence length="559" mass="65317">MASFQLRFEYSLLKFSKSLFNSTLKPISYTKQMQWTQPKDKFNKHLWRTFNRSMNHDLPKGNCWTCGLFANVYSCEFCNVNHICESCKTHRTDLCPFVCTHSNRFAHDFIKIDSELNDDTLFSALKPVIDSYYDALSRVNDAAVWRELLTKRRAGMRIHSKSSIAVDFNDCYLPTNIISFRAVTSSGITTYVIFGHYEPARNREQFISYTNLNLRHYKRVFDYINMLNIRLALNRASSFRPMIALDVTPNKQIPFINDQQFIVKCRDDEPLNYGIIMAKSYSSWTVSKPILACLSPRNLLTEMFTAWMLNDKVTLTKVERMHYDFMLKLSMELNWPNRTNKFINFTYFSYYENLLRSISLDLSTIRRIARAAVHMCDHAGLSVNNCMICQDGNDAIRAVIIKSERKLMECCCFHDQSDADLHNIFTLSHKLPHNELLWRTDFDLRAQMLHWSHIAVDVLNFDGLLECMSDMIDFDQDIPERCQLKRTRNDTLPAMQRMWALSNRIWLNSVAKFNFMPELYKTVDNDDDGVVLLENDGEGVMLIDMSAKYKWLASKFSCG</sequence>
<dbReference type="EMBL" id="LC088224">
    <property type="protein sequence ID" value="BAT21083.1"/>
    <property type="molecule type" value="Genomic_RNA"/>
</dbReference>
<gene>
    <name evidence="1" type="primary">NSP1</name>
</gene>